<proteinExistence type="predicted"/>
<protein>
    <submittedName>
        <fullName evidence="1">Uncharacterized protein</fullName>
    </submittedName>
</protein>
<evidence type="ECO:0000313" key="1">
    <source>
        <dbReference type="EMBL" id="TMR08735.1"/>
    </source>
</evidence>
<sequence length="203" mass="21687">MAAGSANTAVATYRPIRAAPVHSIEELAERLRPYESGDTSESQRADSIFGLCTGVQGSSGLPAEPRGFPVHAARLRTDPPLEVRFLQAPDTATARALTNAATRIATRCAGPPAAELGADLHGEVTVAPFRRGGWSGVQVVSNVRVKRPTWLFYHPVTVGRVAASRGVWIVDLAWEVRGGFGYAPRSWTTEGLRVAEWALSLTG</sequence>
<organism evidence="1 2">
    <name type="scientific">Nonomuraea turkmeniaca</name>
    <dbReference type="NCBI Taxonomy" id="103838"/>
    <lineage>
        <taxon>Bacteria</taxon>
        <taxon>Bacillati</taxon>
        <taxon>Actinomycetota</taxon>
        <taxon>Actinomycetes</taxon>
        <taxon>Streptosporangiales</taxon>
        <taxon>Streptosporangiaceae</taxon>
        <taxon>Nonomuraea</taxon>
    </lineage>
</organism>
<reference evidence="1 2" key="1">
    <citation type="submission" date="2019-05" db="EMBL/GenBank/DDBJ databases">
        <title>Draft genome sequence of Nonomuraea turkmeniaca DSM 43926.</title>
        <authorList>
            <person name="Saricaoglu S."/>
            <person name="Isik K."/>
        </authorList>
    </citation>
    <scope>NUCLEOTIDE SEQUENCE [LARGE SCALE GENOMIC DNA]</scope>
    <source>
        <strain evidence="1 2">DSM 43926</strain>
    </source>
</reference>
<accession>A0A5S4FI73</accession>
<dbReference type="AlphaFoldDB" id="A0A5S4FI73"/>
<keyword evidence="2" id="KW-1185">Reference proteome</keyword>
<name>A0A5S4FI73_9ACTN</name>
<dbReference type="RefSeq" id="WP_138673022.1">
    <property type="nucleotide sequence ID" value="NZ_VCKY01000273.1"/>
</dbReference>
<dbReference type="Proteomes" id="UP000309128">
    <property type="component" value="Unassembled WGS sequence"/>
</dbReference>
<gene>
    <name evidence="1" type="ORF">ETD86_46485</name>
</gene>
<evidence type="ECO:0000313" key="2">
    <source>
        <dbReference type="Proteomes" id="UP000309128"/>
    </source>
</evidence>
<dbReference type="EMBL" id="VCKY01000273">
    <property type="protein sequence ID" value="TMR08735.1"/>
    <property type="molecule type" value="Genomic_DNA"/>
</dbReference>
<comment type="caution">
    <text evidence="1">The sequence shown here is derived from an EMBL/GenBank/DDBJ whole genome shotgun (WGS) entry which is preliminary data.</text>
</comment>